<sequence length="387" mass="44514">MQKGIKIIFHIDMNAFYASCAMIKEPYLKNKVFAIGGPTSSAKGVLSTASYKARKLGIHAAMSMAEALKIYPRLTVVPVDFPFYRQKSEEFIDLLKTYSPLIQQASIDEAYIDVTERSKEIHPLKLAKEIQTRIYNELKLPCSIGIAPTLFLAKMASDLKKPMGISVIRKRDVEKILYPMDIKDLFGIGKQTAPRLKNLGIETIGDFMNVNNFDKIMKIMKPKTYEGYRDEVLGKGNDIVDPDKYKIPKSISSESTFNYDVSESKIILDELNVQLEEAHRRLKKHQMKAKTVGFKLKKSDFSIITRSTTLKEHTNDLVVLKDALETLFYDIYENEKLRLVGATLSNLITENDVKMPFDLFTYDKFEWLLWYNLVGDFIWQYKKCYRG</sequence>
<dbReference type="EMBL" id="LR215050">
    <property type="protein sequence ID" value="VEU82181.1"/>
    <property type="molecule type" value="Genomic_DNA"/>
</dbReference>
<keyword evidence="8 12" id="KW-0460">Magnesium</keyword>
<dbReference type="NCBIfam" id="NF002677">
    <property type="entry name" value="PRK02406.1"/>
    <property type="match status" value="1"/>
</dbReference>
<comment type="subunit">
    <text evidence="12">Monomer.</text>
</comment>
<keyword evidence="7 12" id="KW-0227">DNA damage</keyword>
<feature type="binding site" evidence="12">
    <location>
        <position position="12"/>
    </location>
    <ligand>
        <name>Mg(2+)</name>
        <dbReference type="ChEBI" id="CHEBI:18420"/>
    </ligand>
</feature>
<keyword evidence="2 12" id="KW-0515">Mutator protein</keyword>
<keyword evidence="12" id="KW-0238">DNA-binding</keyword>
<dbReference type="STRING" id="1408416.GCA_000702765_00743"/>
<evidence type="ECO:0000256" key="3">
    <source>
        <dbReference type="ARBA" id="ARBA00022679"/>
    </source>
</evidence>
<feature type="binding site" evidence="12">
    <location>
        <position position="108"/>
    </location>
    <ligand>
        <name>Mg(2+)</name>
        <dbReference type="ChEBI" id="CHEBI:18420"/>
    </ligand>
</feature>
<dbReference type="Pfam" id="PF11798">
    <property type="entry name" value="IMS_HHH"/>
    <property type="match status" value="1"/>
</dbReference>
<evidence type="ECO:0000256" key="1">
    <source>
        <dbReference type="ARBA" id="ARBA00010945"/>
    </source>
</evidence>
<evidence type="ECO:0000256" key="10">
    <source>
        <dbReference type="ARBA" id="ARBA00023204"/>
    </source>
</evidence>
<dbReference type="GO" id="GO:0005829">
    <property type="term" value="C:cytosol"/>
    <property type="evidence" value="ECO:0007669"/>
    <property type="project" value="TreeGrafter"/>
</dbReference>
<dbReference type="FunFam" id="3.30.1490.100:FF:000004">
    <property type="entry name" value="DNA polymerase IV"/>
    <property type="match status" value="1"/>
</dbReference>
<dbReference type="GO" id="GO:0006281">
    <property type="term" value="P:DNA repair"/>
    <property type="evidence" value="ECO:0007669"/>
    <property type="project" value="UniProtKB-UniRule"/>
</dbReference>
<dbReference type="InterPro" id="IPR022880">
    <property type="entry name" value="DNApol_IV"/>
</dbReference>
<dbReference type="AlphaFoldDB" id="A0A449BI95"/>
<dbReference type="InterPro" id="IPR043128">
    <property type="entry name" value="Rev_trsase/Diguanyl_cyclase"/>
</dbReference>
<dbReference type="GO" id="GO:0003684">
    <property type="term" value="F:damaged DNA binding"/>
    <property type="evidence" value="ECO:0007669"/>
    <property type="project" value="InterPro"/>
</dbReference>
<dbReference type="PANTHER" id="PTHR11076">
    <property type="entry name" value="DNA REPAIR POLYMERASE UMUC / TRANSFERASE FAMILY MEMBER"/>
    <property type="match status" value="1"/>
</dbReference>
<dbReference type="Proteomes" id="UP000290909">
    <property type="component" value="Chromosome"/>
</dbReference>
<dbReference type="HAMAP" id="MF_01113">
    <property type="entry name" value="DNApol_IV"/>
    <property type="match status" value="1"/>
</dbReference>
<dbReference type="InterPro" id="IPR036775">
    <property type="entry name" value="DNA_pol_Y-fam_lit_finger_sf"/>
</dbReference>
<keyword evidence="9 12" id="KW-0239">DNA-directed DNA polymerase</keyword>
<dbReference type="Pfam" id="PF00817">
    <property type="entry name" value="IMS"/>
    <property type="match status" value="1"/>
</dbReference>
<dbReference type="KEGG" id="ahk:NCTC10172_00188"/>
<evidence type="ECO:0000256" key="7">
    <source>
        <dbReference type="ARBA" id="ARBA00022763"/>
    </source>
</evidence>
<accession>A0A449BI95</accession>
<evidence type="ECO:0000256" key="2">
    <source>
        <dbReference type="ARBA" id="ARBA00022457"/>
    </source>
</evidence>
<keyword evidence="3 12" id="KW-0808">Transferase</keyword>
<organism evidence="15 16">
    <name type="scientific">Acholeplasma hippikon</name>
    <dbReference type="NCBI Taxonomy" id="264636"/>
    <lineage>
        <taxon>Bacteria</taxon>
        <taxon>Bacillati</taxon>
        <taxon>Mycoplasmatota</taxon>
        <taxon>Mollicutes</taxon>
        <taxon>Acholeplasmatales</taxon>
        <taxon>Acholeplasmataceae</taxon>
        <taxon>Acholeplasma</taxon>
    </lineage>
</organism>
<dbReference type="PANTHER" id="PTHR11076:SF33">
    <property type="entry name" value="DNA POLYMERASE KAPPA"/>
    <property type="match status" value="1"/>
</dbReference>
<evidence type="ECO:0000256" key="9">
    <source>
        <dbReference type="ARBA" id="ARBA00022932"/>
    </source>
</evidence>
<feature type="domain" description="UmuC" evidence="14">
    <location>
        <begin position="8"/>
        <end position="189"/>
    </location>
</feature>
<keyword evidence="6 12" id="KW-0479">Metal-binding</keyword>
<evidence type="ECO:0000256" key="4">
    <source>
        <dbReference type="ARBA" id="ARBA00022695"/>
    </source>
</evidence>
<name>A0A449BI95_9MOLU</name>
<comment type="similarity">
    <text evidence="1 12">Belongs to the DNA polymerase type-Y family.</text>
</comment>
<dbReference type="Pfam" id="PF11799">
    <property type="entry name" value="IMS_C"/>
    <property type="match status" value="1"/>
</dbReference>
<dbReference type="InterPro" id="IPR043502">
    <property type="entry name" value="DNA/RNA_pol_sf"/>
</dbReference>
<dbReference type="InterPro" id="IPR024728">
    <property type="entry name" value="PolY_HhH_motif"/>
</dbReference>
<keyword evidence="5 12" id="KW-0235">DNA replication</keyword>
<dbReference type="SUPFAM" id="SSF56672">
    <property type="entry name" value="DNA/RNA polymerases"/>
    <property type="match status" value="1"/>
</dbReference>
<dbReference type="EC" id="2.7.7.7" evidence="12"/>
<keyword evidence="12" id="KW-0963">Cytoplasm</keyword>
<reference evidence="15 16" key="1">
    <citation type="submission" date="2019-01" db="EMBL/GenBank/DDBJ databases">
        <authorList>
            <consortium name="Pathogen Informatics"/>
        </authorList>
    </citation>
    <scope>NUCLEOTIDE SEQUENCE [LARGE SCALE GENOMIC DNA]</scope>
    <source>
        <strain evidence="15 16">NCTC10172</strain>
    </source>
</reference>
<dbReference type="InterPro" id="IPR017961">
    <property type="entry name" value="DNA_pol_Y-fam_little_finger"/>
</dbReference>
<dbReference type="CDD" id="cd03586">
    <property type="entry name" value="PolY_Pol_IV_kappa"/>
    <property type="match status" value="1"/>
</dbReference>
<keyword evidence="4 12" id="KW-0548">Nucleotidyltransferase</keyword>
<feature type="site" description="Substrate discrimination" evidence="12">
    <location>
        <position position="17"/>
    </location>
</feature>
<evidence type="ECO:0000256" key="12">
    <source>
        <dbReference type="HAMAP-Rule" id="MF_01113"/>
    </source>
</evidence>
<evidence type="ECO:0000256" key="11">
    <source>
        <dbReference type="ARBA" id="ARBA00049244"/>
    </source>
</evidence>
<dbReference type="GO" id="GO:0003887">
    <property type="term" value="F:DNA-directed DNA polymerase activity"/>
    <property type="evidence" value="ECO:0007669"/>
    <property type="project" value="UniProtKB-UniRule"/>
</dbReference>
<evidence type="ECO:0000259" key="14">
    <source>
        <dbReference type="PROSITE" id="PS50173"/>
    </source>
</evidence>
<proteinExistence type="inferred from homology"/>
<comment type="function">
    <text evidence="12">Poorly processive, error-prone DNA polymerase involved in untargeted mutagenesis. Copies undamaged DNA at stalled replication forks, which arise in vivo from mismatched or misaligned primer ends. These misaligned primers can be extended by PolIV. Exhibits no 3'-5' exonuclease (proofreading) activity. May be involved in translesional synthesis, in conjunction with the beta clamp from PolIII.</text>
</comment>
<keyword evidence="16" id="KW-1185">Reference proteome</keyword>
<feature type="active site" evidence="12">
    <location>
        <position position="109"/>
    </location>
</feature>
<protein>
    <recommendedName>
        <fullName evidence="12">DNA polymerase IV</fullName>
        <shortName evidence="12">Pol IV</shortName>
        <ecNumber evidence="12">2.7.7.7</ecNumber>
    </recommendedName>
</protein>
<comment type="catalytic activity">
    <reaction evidence="11 12">
        <text>DNA(n) + a 2'-deoxyribonucleoside 5'-triphosphate = DNA(n+1) + diphosphate</text>
        <dbReference type="Rhea" id="RHEA:22508"/>
        <dbReference type="Rhea" id="RHEA-COMP:17339"/>
        <dbReference type="Rhea" id="RHEA-COMP:17340"/>
        <dbReference type="ChEBI" id="CHEBI:33019"/>
        <dbReference type="ChEBI" id="CHEBI:61560"/>
        <dbReference type="ChEBI" id="CHEBI:173112"/>
        <dbReference type="EC" id="2.7.7.7"/>
    </reaction>
</comment>
<evidence type="ECO:0000256" key="13">
    <source>
        <dbReference type="SAM" id="Coils"/>
    </source>
</evidence>
<keyword evidence="13" id="KW-0175">Coiled coil</keyword>
<evidence type="ECO:0000256" key="5">
    <source>
        <dbReference type="ARBA" id="ARBA00022705"/>
    </source>
</evidence>
<comment type="cofactor">
    <cofactor evidence="12">
        <name>Mg(2+)</name>
        <dbReference type="ChEBI" id="CHEBI:18420"/>
    </cofactor>
    <text evidence="12">Binds 2 magnesium ions per subunit.</text>
</comment>
<gene>
    <name evidence="15" type="primary">dinP_2</name>
    <name evidence="12" type="synonym">dinB</name>
    <name evidence="15" type="ORF">NCTC10172_00188</name>
</gene>
<dbReference type="GO" id="GO:0006261">
    <property type="term" value="P:DNA-templated DNA replication"/>
    <property type="evidence" value="ECO:0007669"/>
    <property type="project" value="UniProtKB-UniRule"/>
</dbReference>
<evidence type="ECO:0000256" key="6">
    <source>
        <dbReference type="ARBA" id="ARBA00022723"/>
    </source>
</evidence>
<dbReference type="Gene3D" id="3.30.70.270">
    <property type="match status" value="1"/>
</dbReference>
<dbReference type="Gene3D" id="3.40.1170.60">
    <property type="match status" value="1"/>
</dbReference>
<dbReference type="Gene3D" id="3.30.1490.100">
    <property type="entry name" value="DNA polymerase, Y-family, little finger domain"/>
    <property type="match status" value="1"/>
</dbReference>
<dbReference type="InterPro" id="IPR050116">
    <property type="entry name" value="DNA_polymerase-Y"/>
</dbReference>
<dbReference type="GO" id="GO:0042276">
    <property type="term" value="P:error-prone translesion synthesis"/>
    <property type="evidence" value="ECO:0007669"/>
    <property type="project" value="TreeGrafter"/>
</dbReference>
<dbReference type="Gene3D" id="1.10.150.20">
    <property type="entry name" value="5' to 3' exonuclease, C-terminal subdomain"/>
    <property type="match status" value="1"/>
</dbReference>
<evidence type="ECO:0000256" key="8">
    <source>
        <dbReference type="ARBA" id="ARBA00022842"/>
    </source>
</evidence>
<evidence type="ECO:0000313" key="15">
    <source>
        <dbReference type="EMBL" id="VEU82181.1"/>
    </source>
</evidence>
<dbReference type="SUPFAM" id="SSF100879">
    <property type="entry name" value="Lesion bypass DNA polymerase (Y-family), little finger domain"/>
    <property type="match status" value="1"/>
</dbReference>
<dbReference type="InterPro" id="IPR001126">
    <property type="entry name" value="UmuC"/>
</dbReference>
<comment type="subcellular location">
    <subcellularLocation>
        <location evidence="12">Cytoplasm</location>
    </subcellularLocation>
</comment>
<feature type="coiled-coil region" evidence="13">
    <location>
        <begin position="261"/>
        <end position="288"/>
    </location>
</feature>
<dbReference type="GO" id="GO:0009432">
    <property type="term" value="P:SOS response"/>
    <property type="evidence" value="ECO:0007669"/>
    <property type="project" value="TreeGrafter"/>
</dbReference>
<evidence type="ECO:0000313" key="16">
    <source>
        <dbReference type="Proteomes" id="UP000290909"/>
    </source>
</evidence>
<keyword evidence="10 12" id="KW-0234">DNA repair</keyword>
<dbReference type="PROSITE" id="PS50173">
    <property type="entry name" value="UMUC"/>
    <property type="match status" value="1"/>
</dbReference>
<dbReference type="GO" id="GO:0000287">
    <property type="term" value="F:magnesium ion binding"/>
    <property type="evidence" value="ECO:0007669"/>
    <property type="project" value="UniProtKB-UniRule"/>
</dbReference>